<dbReference type="AlphaFoldDB" id="A0A835ZI73"/>
<proteinExistence type="predicted"/>
<evidence type="ECO:0000313" key="2">
    <source>
        <dbReference type="EMBL" id="KAG5193261.1"/>
    </source>
</evidence>
<evidence type="ECO:0000313" key="3">
    <source>
        <dbReference type="Proteomes" id="UP000664991"/>
    </source>
</evidence>
<evidence type="ECO:0000256" key="1">
    <source>
        <dbReference type="SAM" id="MobiDB-lite"/>
    </source>
</evidence>
<dbReference type="Proteomes" id="UP000664991">
    <property type="component" value="Unassembled WGS sequence"/>
</dbReference>
<accession>A0A835ZI73</accession>
<name>A0A835ZI73_SHEEP</name>
<feature type="region of interest" description="Disordered" evidence="1">
    <location>
        <begin position="94"/>
        <end position="130"/>
    </location>
</feature>
<reference evidence="2 3" key="1">
    <citation type="submission" date="2020-12" db="EMBL/GenBank/DDBJ databases">
        <title>De novo assembly of Tibetan sheep genome.</title>
        <authorList>
            <person name="Li X."/>
        </authorList>
    </citation>
    <scope>NUCLEOTIDE SEQUENCE [LARGE SCALE GENOMIC DNA]</scope>
    <source>
        <tissue evidence="2">Heart</tissue>
    </source>
</reference>
<comment type="caution">
    <text evidence="2">The sequence shown here is derived from an EMBL/GenBank/DDBJ whole genome shotgun (WGS) entry which is preliminary data.</text>
</comment>
<sequence length="130" mass="15174">MAQRARDQVIGPVEPERICEPERPRFWQRDCFTEDEIFWLCVFFLLRRMLENAFSINLIEYEGSIGFLLLSNFASPVAIKAECPFRIRRKHNSGWRENVTPQDKEGPGESGNIRTKPNRKKKDVFGGTEL</sequence>
<gene>
    <name evidence="2" type="ORF">JEQ12_019622</name>
</gene>
<dbReference type="EMBL" id="JAEMGP010000027">
    <property type="protein sequence ID" value="KAG5193261.1"/>
    <property type="molecule type" value="Genomic_DNA"/>
</dbReference>
<protein>
    <submittedName>
        <fullName evidence="2">Uncharacterized protein</fullName>
    </submittedName>
</protein>
<organism evidence="2 3">
    <name type="scientific">Ovis aries</name>
    <name type="common">Sheep</name>
    <dbReference type="NCBI Taxonomy" id="9940"/>
    <lineage>
        <taxon>Eukaryota</taxon>
        <taxon>Metazoa</taxon>
        <taxon>Chordata</taxon>
        <taxon>Craniata</taxon>
        <taxon>Vertebrata</taxon>
        <taxon>Euteleostomi</taxon>
        <taxon>Mammalia</taxon>
        <taxon>Eutheria</taxon>
        <taxon>Laurasiatheria</taxon>
        <taxon>Artiodactyla</taxon>
        <taxon>Ruminantia</taxon>
        <taxon>Pecora</taxon>
        <taxon>Bovidae</taxon>
        <taxon>Caprinae</taxon>
        <taxon>Ovis</taxon>
    </lineage>
</organism>